<accession>A0A9P5Y637</accession>
<proteinExistence type="predicted"/>
<organism evidence="1 2">
    <name type="scientific">Collybia nuda</name>
    <dbReference type="NCBI Taxonomy" id="64659"/>
    <lineage>
        <taxon>Eukaryota</taxon>
        <taxon>Fungi</taxon>
        <taxon>Dikarya</taxon>
        <taxon>Basidiomycota</taxon>
        <taxon>Agaricomycotina</taxon>
        <taxon>Agaricomycetes</taxon>
        <taxon>Agaricomycetidae</taxon>
        <taxon>Agaricales</taxon>
        <taxon>Tricholomatineae</taxon>
        <taxon>Clitocybaceae</taxon>
        <taxon>Collybia</taxon>
    </lineage>
</organism>
<name>A0A9P5Y637_9AGAR</name>
<sequence length="77" mass="8395">MERKRIISCALVLGTKLSAPLGDKSMVAACRQGTSSMVYTCRMVVSASEGLVTSANLDRRFTKSSVGQLKKKIFLHM</sequence>
<dbReference type="EMBL" id="MU150267">
    <property type="protein sequence ID" value="KAF9462897.1"/>
    <property type="molecule type" value="Genomic_DNA"/>
</dbReference>
<evidence type="ECO:0000313" key="2">
    <source>
        <dbReference type="Proteomes" id="UP000807353"/>
    </source>
</evidence>
<evidence type="ECO:0000313" key="1">
    <source>
        <dbReference type="EMBL" id="KAF9462897.1"/>
    </source>
</evidence>
<protein>
    <submittedName>
        <fullName evidence="1">Uncharacterized protein</fullName>
    </submittedName>
</protein>
<dbReference type="Proteomes" id="UP000807353">
    <property type="component" value="Unassembled WGS sequence"/>
</dbReference>
<gene>
    <name evidence="1" type="ORF">BDZ94DRAFT_1260125</name>
</gene>
<keyword evidence="2" id="KW-1185">Reference proteome</keyword>
<reference evidence="1" key="1">
    <citation type="submission" date="2020-11" db="EMBL/GenBank/DDBJ databases">
        <authorList>
            <consortium name="DOE Joint Genome Institute"/>
            <person name="Ahrendt S."/>
            <person name="Riley R."/>
            <person name="Andreopoulos W."/>
            <person name="Labutti K."/>
            <person name="Pangilinan J."/>
            <person name="Ruiz-Duenas F.J."/>
            <person name="Barrasa J.M."/>
            <person name="Sanchez-Garcia M."/>
            <person name="Camarero S."/>
            <person name="Miyauchi S."/>
            <person name="Serrano A."/>
            <person name="Linde D."/>
            <person name="Babiker R."/>
            <person name="Drula E."/>
            <person name="Ayuso-Fernandez I."/>
            <person name="Pacheco R."/>
            <person name="Padilla G."/>
            <person name="Ferreira P."/>
            <person name="Barriuso J."/>
            <person name="Kellner H."/>
            <person name="Castanera R."/>
            <person name="Alfaro M."/>
            <person name="Ramirez L."/>
            <person name="Pisabarro A.G."/>
            <person name="Kuo A."/>
            <person name="Tritt A."/>
            <person name="Lipzen A."/>
            <person name="He G."/>
            <person name="Yan M."/>
            <person name="Ng V."/>
            <person name="Cullen D."/>
            <person name="Martin F."/>
            <person name="Rosso M.-N."/>
            <person name="Henrissat B."/>
            <person name="Hibbett D."/>
            <person name="Martinez A.T."/>
            <person name="Grigoriev I.V."/>
        </authorList>
    </citation>
    <scope>NUCLEOTIDE SEQUENCE</scope>
    <source>
        <strain evidence="1">CBS 247.69</strain>
    </source>
</reference>
<dbReference type="AlphaFoldDB" id="A0A9P5Y637"/>
<comment type="caution">
    <text evidence="1">The sequence shown here is derived from an EMBL/GenBank/DDBJ whole genome shotgun (WGS) entry which is preliminary data.</text>
</comment>